<evidence type="ECO:0000313" key="12">
    <source>
        <dbReference type="EMBL" id="OGE38960.1"/>
    </source>
</evidence>
<evidence type="ECO:0000256" key="2">
    <source>
        <dbReference type="ARBA" id="ARBA00008936"/>
    </source>
</evidence>
<reference evidence="12 13" key="1">
    <citation type="journal article" date="2016" name="Nat. Commun.">
        <title>Thousands of microbial genomes shed light on interconnected biogeochemical processes in an aquifer system.</title>
        <authorList>
            <person name="Anantharaman K."/>
            <person name="Brown C.T."/>
            <person name="Hug L.A."/>
            <person name="Sharon I."/>
            <person name="Castelle C.J."/>
            <person name="Probst A.J."/>
            <person name="Thomas B.C."/>
            <person name="Singh A."/>
            <person name="Wilkins M.J."/>
            <person name="Karaoz U."/>
            <person name="Brodie E.L."/>
            <person name="Williams K.H."/>
            <person name="Hubbard S.S."/>
            <person name="Banfield J.F."/>
        </authorList>
    </citation>
    <scope>NUCLEOTIDE SEQUENCE [LARGE SCALE GENOMIC DNA]</scope>
</reference>
<evidence type="ECO:0000256" key="4">
    <source>
        <dbReference type="ARBA" id="ARBA00022741"/>
    </source>
</evidence>
<name>A0A1F5KDT9_9BACT</name>
<keyword evidence="5" id="KW-0067">ATP-binding</keyword>
<dbReference type="SUPFAM" id="SSF47917">
    <property type="entry name" value="C-terminal domain of alpha and beta subunits of F1 ATP synthase"/>
    <property type="match status" value="1"/>
</dbReference>
<evidence type="ECO:0000256" key="6">
    <source>
        <dbReference type="ARBA" id="ARBA00022967"/>
    </source>
</evidence>
<dbReference type="GO" id="GO:0045259">
    <property type="term" value="C:proton-transporting ATP synthase complex"/>
    <property type="evidence" value="ECO:0007669"/>
    <property type="project" value="UniProtKB-KW"/>
</dbReference>
<dbReference type="InterPro" id="IPR003593">
    <property type="entry name" value="AAA+_ATPase"/>
</dbReference>
<comment type="similarity">
    <text evidence="2">Belongs to the ATPase alpha/beta chains family.</text>
</comment>
<dbReference type="Pfam" id="PF00006">
    <property type="entry name" value="ATP-synt_ab"/>
    <property type="match status" value="1"/>
</dbReference>
<dbReference type="InterPro" id="IPR000194">
    <property type="entry name" value="ATPase_F1/V1/A1_a/bsu_nucl-bd"/>
</dbReference>
<accession>A0A1F5KDT9</accession>
<dbReference type="InterPro" id="IPR005722">
    <property type="entry name" value="ATP_synth_F1_bsu"/>
</dbReference>
<dbReference type="PANTHER" id="PTHR15184">
    <property type="entry name" value="ATP SYNTHASE"/>
    <property type="match status" value="1"/>
</dbReference>
<organism evidence="12 13">
    <name type="scientific">Candidatus Daviesbacteria bacterium RIFCSPHIGHO2_12_FULL_37_11</name>
    <dbReference type="NCBI Taxonomy" id="1797777"/>
    <lineage>
        <taxon>Bacteria</taxon>
        <taxon>Candidatus Daviesiibacteriota</taxon>
    </lineage>
</organism>
<dbReference type="NCBIfam" id="TIGR01039">
    <property type="entry name" value="atpD"/>
    <property type="match status" value="1"/>
</dbReference>
<evidence type="ECO:0000256" key="7">
    <source>
        <dbReference type="ARBA" id="ARBA00023065"/>
    </source>
</evidence>
<keyword evidence="9" id="KW-0139">CF(1)</keyword>
<dbReference type="InterPro" id="IPR055190">
    <property type="entry name" value="ATP-synt_VA_C"/>
</dbReference>
<proteinExistence type="inferred from homology"/>
<evidence type="ECO:0000259" key="11">
    <source>
        <dbReference type="SMART" id="SM00382"/>
    </source>
</evidence>
<sequence length="457" mass="50272">MNVIKGIVVQVQSQIAHVAIESSDLPGLGEILSCPQSPDVKLEVYSQSLNEILCLILSDPASLYRGMIVQSLRTDLKIPVGLQTLGRAINLFGDAQDGKGRINTKTFSSIYSRTPPINTIKNSFELLPSGIKAIDFLVPFTKGAKIGFIGGAGVGKTILMTELLHNITIRYQGVSVFAGVGERIREGQELYQRMEELKVLKGVVLILGQMNENAVVRLRVAQAGATLAEYFRDSEKKDVLFFIDNMFRFIQAGSELATIIGTLPSEQGYQATLHREISTLEDRLVSTVNGSLTSIQTVYVPADELSDPGVSAIMSFLDVSIVLSRSNASLGIYPPIDPFLSQSSAASKNYLGTEHYEALIQVRQLLEHYKKISHIVAIIGESELAAEDQILYGRAKKIINYLTQPFFVTEAQTGRKGVYVQREDTIKDIKLILSGRLDNINTQKFLYIGSLRDARLA</sequence>
<dbReference type="InterPro" id="IPR024034">
    <property type="entry name" value="ATPase_F1/V1_b/a_C"/>
</dbReference>
<dbReference type="PANTHER" id="PTHR15184:SF71">
    <property type="entry name" value="ATP SYNTHASE SUBUNIT BETA, MITOCHONDRIAL"/>
    <property type="match status" value="1"/>
</dbReference>
<dbReference type="AlphaFoldDB" id="A0A1F5KDT9"/>
<keyword evidence="4" id="KW-0547">Nucleotide-binding</keyword>
<keyword evidence="7" id="KW-0406">Ion transport</keyword>
<comment type="subcellular location">
    <subcellularLocation>
        <location evidence="1">Membrane</location>
    </subcellularLocation>
</comment>
<gene>
    <name evidence="12" type="ORF">A3F00_01995</name>
</gene>
<dbReference type="Gene3D" id="3.40.50.300">
    <property type="entry name" value="P-loop containing nucleotide triphosphate hydrolases"/>
    <property type="match status" value="1"/>
</dbReference>
<keyword evidence="3" id="KW-0813">Transport</keyword>
<dbReference type="Proteomes" id="UP000176527">
    <property type="component" value="Unassembled WGS sequence"/>
</dbReference>
<keyword evidence="8" id="KW-0472">Membrane</keyword>
<evidence type="ECO:0000256" key="3">
    <source>
        <dbReference type="ARBA" id="ARBA00022448"/>
    </source>
</evidence>
<dbReference type="Pfam" id="PF22919">
    <property type="entry name" value="ATP-synt_VA_C"/>
    <property type="match status" value="1"/>
</dbReference>
<evidence type="ECO:0000256" key="8">
    <source>
        <dbReference type="ARBA" id="ARBA00023136"/>
    </source>
</evidence>
<evidence type="ECO:0000256" key="10">
    <source>
        <dbReference type="ARBA" id="ARBA00023310"/>
    </source>
</evidence>
<dbReference type="EMBL" id="MFDE01000008">
    <property type="protein sequence ID" value="OGE38960.1"/>
    <property type="molecule type" value="Genomic_DNA"/>
</dbReference>
<dbReference type="Gene3D" id="1.10.1140.10">
    <property type="entry name" value="Bovine Mitochondrial F1-atpase, Atp Synthase Beta Chain, Chain D, domain 3"/>
    <property type="match status" value="1"/>
</dbReference>
<keyword evidence="10" id="KW-0066">ATP synthesis</keyword>
<dbReference type="GO" id="GO:0046933">
    <property type="term" value="F:proton-transporting ATP synthase activity, rotational mechanism"/>
    <property type="evidence" value="ECO:0007669"/>
    <property type="project" value="InterPro"/>
</dbReference>
<dbReference type="SUPFAM" id="SSF52540">
    <property type="entry name" value="P-loop containing nucleoside triphosphate hydrolases"/>
    <property type="match status" value="1"/>
</dbReference>
<protein>
    <submittedName>
        <fullName evidence="12">F0F1 ATP synthase subunit beta</fullName>
    </submittedName>
</protein>
<dbReference type="InterPro" id="IPR027417">
    <property type="entry name" value="P-loop_NTPase"/>
</dbReference>
<dbReference type="InterPro" id="IPR050053">
    <property type="entry name" value="ATPase_alpha/beta_chains"/>
</dbReference>
<dbReference type="GO" id="GO:0005524">
    <property type="term" value="F:ATP binding"/>
    <property type="evidence" value="ECO:0007669"/>
    <property type="project" value="UniProtKB-KW"/>
</dbReference>
<evidence type="ECO:0000313" key="13">
    <source>
        <dbReference type="Proteomes" id="UP000176527"/>
    </source>
</evidence>
<comment type="caution">
    <text evidence="12">The sequence shown here is derived from an EMBL/GenBank/DDBJ whole genome shotgun (WGS) entry which is preliminary data.</text>
</comment>
<evidence type="ECO:0000256" key="1">
    <source>
        <dbReference type="ARBA" id="ARBA00004370"/>
    </source>
</evidence>
<dbReference type="SMART" id="SM00382">
    <property type="entry name" value="AAA"/>
    <property type="match status" value="1"/>
</dbReference>
<evidence type="ECO:0000256" key="9">
    <source>
        <dbReference type="ARBA" id="ARBA00023196"/>
    </source>
</evidence>
<keyword evidence="6" id="KW-1278">Translocase</keyword>
<feature type="domain" description="AAA+ ATPase" evidence="11">
    <location>
        <begin position="142"/>
        <end position="327"/>
    </location>
</feature>
<evidence type="ECO:0000256" key="5">
    <source>
        <dbReference type="ARBA" id="ARBA00022840"/>
    </source>
</evidence>